<gene>
    <name evidence="1" type="ORF">A3Q56_02390</name>
</gene>
<name>A0A177B6E9_9BILA</name>
<dbReference type="EMBL" id="LWCA01000219">
    <property type="protein sequence ID" value="OAF69859.1"/>
    <property type="molecule type" value="Genomic_DNA"/>
</dbReference>
<dbReference type="GO" id="GO:0003676">
    <property type="term" value="F:nucleic acid binding"/>
    <property type="evidence" value="ECO:0007669"/>
    <property type="project" value="InterPro"/>
</dbReference>
<dbReference type="OrthoDB" id="4843387at2759"/>
<dbReference type="Gene3D" id="3.30.420.10">
    <property type="entry name" value="Ribonuclease H-like superfamily/Ribonuclease H"/>
    <property type="match status" value="1"/>
</dbReference>
<organism evidence="1 2">
    <name type="scientific">Intoshia linei</name>
    <dbReference type="NCBI Taxonomy" id="1819745"/>
    <lineage>
        <taxon>Eukaryota</taxon>
        <taxon>Metazoa</taxon>
        <taxon>Spiralia</taxon>
        <taxon>Lophotrochozoa</taxon>
        <taxon>Mesozoa</taxon>
        <taxon>Orthonectida</taxon>
        <taxon>Rhopaluridae</taxon>
        <taxon>Intoshia</taxon>
    </lineage>
</organism>
<dbReference type="AlphaFoldDB" id="A0A177B6E9"/>
<evidence type="ECO:0008006" key="3">
    <source>
        <dbReference type="Google" id="ProtNLM"/>
    </source>
</evidence>
<proteinExistence type="predicted"/>
<dbReference type="Proteomes" id="UP000078046">
    <property type="component" value="Unassembled WGS sequence"/>
</dbReference>
<comment type="caution">
    <text evidence="1">The sequence shown here is derived from an EMBL/GenBank/DDBJ whole genome shotgun (WGS) entry which is preliminary data.</text>
</comment>
<sequence>MSATNENTEKLKRKYRGRTSESEMELILLHHSRGISNTYISKILQIPRSTVVTNIKRMKEGKPFLPQGGDRRSLLNDENKKTLHGWVEKDPTITLKELQQKTLELLGVKCSLSTIKRSLKTFDYTIKVISTKPQQIDSSSIIDDRFVSADLFKKMSANLDIKQFIFMDLMQYSIELVINKRDEANTESTYSSKSDIKIRHIFILAGMNKCGIISYKIYEDPIDMEIFQNFLMELKRELLQTDICDPIFIFNDAISQKYHGITKMVEDEKMKVFYVPQHSWYILHPIEQCFIKWRKYVQRDRVQNEGQLNQSMENGFVIITEQDCKEYYNEMLKYLDKTLNKEIID</sequence>
<evidence type="ECO:0000313" key="1">
    <source>
        <dbReference type="EMBL" id="OAF69859.1"/>
    </source>
</evidence>
<dbReference type="InterPro" id="IPR009057">
    <property type="entry name" value="Homeodomain-like_sf"/>
</dbReference>
<dbReference type="InterPro" id="IPR036397">
    <property type="entry name" value="RNaseH_sf"/>
</dbReference>
<reference evidence="1 2" key="1">
    <citation type="submission" date="2016-04" db="EMBL/GenBank/DDBJ databases">
        <title>The genome of Intoshia linei affirms orthonectids as highly simplified spiralians.</title>
        <authorList>
            <person name="Mikhailov K.V."/>
            <person name="Slusarev G.S."/>
            <person name="Nikitin M.A."/>
            <person name="Logacheva M.D."/>
            <person name="Penin A."/>
            <person name="Aleoshin V."/>
            <person name="Panchin Y.V."/>
        </authorList>
    </citation>
    <scope>NUCLEOTIDE SEQUENCE [LARGE SCALE GENOMIC DNA]</scope>
    <source>
        <strain evidence="1">Intl2013</strain>
        <tissue evidence="1">Whole animal</tissue>
    </source>
</reference>
<dbReference type="SUPFAM" id="SSF46689">
    <property type="entry name" value="Homeodomain-like"/>
    <property type="match status" value="1"/>
</dbReference>
<keyword evidence="2" id="KW-1185">Reference proteome</keyword>
<accession>A0A177B6E9</accession>
<protein>
    <recommendedName>
        <fullName evidence="3">Tc1-like transposase DDE domain-containing protein</fullName>
    </recommendedName>
</protein>
<evidence type="ECO:0000313" key="2">
    <source>
        <dbReference type="Proteomes" id="UP000078046"/>
    </source>
</evidence>